<evidence type="ECO:0000313" key="2">
    <source>
        <dbReference type="EMBL" id="EIM95850.1"/>
    </source>
</evidence>
<dbReference type="EMBL" id="AKAU01000225">
    <property type="protein sequence ID" value="EIM95850.1"/>
    <property type="molecule type" value="Genomic_DNA"/>
</dbReference>
<proteinExistence type="predicted"/>
<organism evidence="2 3">
    <name type="scientific">Paraburkholderia hospita</name>
    <dbReference type="NCBI Taxonomy" id="169430"/>
    <lineage>
        <taxon>Bacteria</taxon>
        <taxon>Pseudomonadati</taxon>
        <taxon>Pseudomonadota</taxon>
        <taxon>Betaproteobacteria</taxon>
        <taxon>Burkholderiales</taxon>
        <taxon>Burkholderiaceae</taxon>
        <taxon>Paraburkholderia</taxon>
    </lineage>
</organism>
<keyword evidence="1" id="KW-0732">Signal</keyword>
<comment type="caution">
    <text evidence="2">The sequence shown here is derived from an EMBL/GenBank/DDBJ whole genome shotgun (WGS) entry which is preliminary data.</text>
</comment>
<sequence length="135" mass="14571">MNRKCERLPLPAMAVLRGLCSATLSAAEFDGSKPLLCATIDAHACDAGETCLRALPSELGAPQFLRIDFAKKTVTGPQHTTPIRFMQTDEKQILLQGTEFTFAWTIVLDTVDGTIGVTLVNRENALVLFGACTAM</sequence>
<accession>A0ABP2PE93</accession>
<dbReference type="RefSeq" id="WP_007590270.1">
    <property type="nucleotide sequence ID" value="NZ_AKAU01000225.1"/>
</dbReference>
<feature type="signal peptide" evidence="1">
    <location>
        <begin position="1"/>
        <end position="26"/>
    </location>
</feature>
<dbReference type="Proteomes" id="UP000004980">
    <property type="component" value="Unassembled WGS sequence"/>
</dbReference>
<name>A0ABP2PE93_9BURK</name>
<reference evidence="2 3" key="1">
    <citation type="journal article" date="2012" name="J. Bacteriol.">
        <title>Draft Genome Sequence of the Soil Bacterium Burkholderia terrae Strain BS001, Which Interacts with Fungal Surface Structures.</title>
        <authorList>
            <person name="Nazir R."/>
            <person name="Hansen M.A."/>
            <person name="Sorensen S."/>
            <person name="van Elsas J.D."/>
        </authorList>
    </citation>
    <scope>NUCLEOTIDE SEQUENCE [LARGE SCALE GENOMIC DNA]</scope>
    <source>
        <strain evidence="2 3">BS001</strain>
    </source>
</reference>
<gene>
    <name evidence="2" type="ORF">WQE_37167</name>
</gene>
<evidence type="ECO:0008006" key="4">
    <source>
        <dbReference type="Google" id="ProtNLM"/>
    </source>
</evidence>
<protein>
    <recommendedName>
        <fullName evidence="4">Secreted protein</fullName>
    </recommendedName>
</protein>
<keyword evidence="3" id="KW-1185">Reference proteome</keyword>
<feature type="chain" id="PRO_5047006601" description="Secreted protein" evidence="1">
    <location>
        <begin position="27"/>
        <end position="135"/>
    </location>
</feature>
<evidence type="ECO:0000313" key="3">
    <source>
        <dbReference type="Proteomes" id="UP000004980"/>
    </source>
</evidence>
<evidence type="ECO:0000256" key="1">
    <source>
        <dbReference type="SAM" id="SignalP"/>
    </source>
</evidence>